<feature type="transmembrane region" description="Helical" evidence="1">
    <location>
        <begin position="246"/>
        <end position="271"/>
    </location>
</feature>
<gene>
    <name evidence="2" type="ORF">ED28_14800</name>
</gene>
<evidence type="ECO:0000313" key="2">
    <source>
        <dbReference type="EMBL" id="RWR01187.1"/>
    </source>
</evidence>
<dbReference type="RefSeq" id="WP_128178817.1">
    <property type="nucleotide sequence ID" value="NZ_CP071409.1"/>
</dbReference>
<keyword evidence="1" id="KW-0812">Transmembrane</keyword>
<dbReference type="EMBL" id="JMEE01000039">
    <property type="protein sequence ID" value="RWR01187.1"/>
    <property type="molecule type" value="Genomic_DNA"/>
</dbReference>
<name>A0A443IBA7_9GAMM</name>
<dbReference type="AlphaFoldDB" id="A0A443IBA7"/>
<evidence type="ECO:0000256" key="1">
    <source>
        <dbReference type="SAM" id="Phobius"/>
    </source>
</evidence>
<dbReference type="Proteomes" id="UP000288794">
    <property type="component" value="Unassembled WGS sequence"/>
</dbReference>
<accession>A0A443IBA7</accession>
<comment type="caution">
    <text evidence="2">The sequence shown here is derived from an EMBL/GenBank/DDBJ whole genome shotgun (WGS) entry which is preliminary data.</text>
</comment>
<feature type="transmembrane region" description="Helical" evidence="1">
    <location>
        <begin position="202"/>
        <end position="225"/>
    </location>
</feature>
<feature type="transmembrane region" description="Helical" evidence="1">
    <location>
        <begin position="21"/>
        <end position="40"/>
    </location>
</feature>
<evidence type="ECO:0000313" key="3">
    <source>
        <dbReference type="Proteomes" id="UP000288794"/>
    </source>
</evidence>
<reference evidence="2 3" key="1">
    <citation type="submission" date="2014-04" db="EMBL/GenBank/DDBJ databases">
        <title>Draft genome sequence of Pantoea beijingensis strain LMG 27579, an emerging pathogen to Pleurotus eryngii with potential industrial application.</title>
        <authorList>
            <person name="Xu F."/>
            <person name="Liu Y."/>
            <person name="Wang S."/>
            <person name="Yin Y."/>
            <person name="Ma Y."/>
            <person name="Zhao S."/>
            <person name="Rong C."/>
        </authorList>
    </citation>
    <scope>NUCLEOTIDE SEQUENCE [LARGE SCALE GENOMIC DNA]</scope>
    <source>
        <strain evidence="2 3">LMG 27579</strain>
    </source>
</reference>
<feature type="transmembrane region" description="Helical" evidence="1">
    <location>
        <begin position="313"/>
        <end position="332"/>
    </location>
</feature>
<proteinExistence type="predicted"/>
<keyword evidence="1" id="KW-0472">Membrane</keyword>
<keyword evidence="1" id="KW-1133">Transmembrane helix</keyword>
<feature type="transmembrane region" description="Helical" evidence="1">
    <location>
        <begin position="344"/>
        <end position="360"/>
    </location>
</feature>
<feature type="transmembrane region" description="Helical" evidence="1">
    <location>
        <begin position="123"/>
        <end position="151"/>
    </location>
</feature>
<feature type="transmembrane region" description="Helical" evidence="1">
    <location>
        <begin position="179"/>
        <end position="196"/>
    </location>
</feature>
<keyword evidence="3" id="KW-1185">Reference proteome</keyword>
<feature type="transmembrane region" description="Helical" evidence="1">
    <location>
        <begin position="89"/>
        <end position="111"/>
    </location>
</feature>
<sequence length="377" mass="44021">MKPTKIKVTLTKNKIFIFDAYLSFLLWTCVVLLFPLIALIKEKVMPRYFFLDANTIENFMLRKTPLTPGDSYASTAAFYNFFGVERDSFFFPLIASVIIIYFFFIVMKRAMPGKLSLIEFGTYLYYILLAIVYMSLLSKDFIVMLILLPFMFFAKKGIPGLLVWSLFACFYAVYFRSYWFLILAIFWGFYFIFRFVSKPQTIFLLVFLGLFVLAIVFNIVMGVDVDNFRTIVNDVRLDANQQGADSMITSIIPGGGFIIGWINVSLTWLFLMLPVPLILALSPYYMVISFFLIFLYYKFWQATKTELTYRRDPVLKAVICLIVAFTAIQSVFEPDYGSYVRHLAPFYPLFFYAVFSTTWLRERADIQDDENEDITLR</sequence>
<organism evidence="2 3">
    <name type="scientific">[Pantoea] beijingensis</name>
    <dbReference type="NCBI Taxonomy" id="1324864"/>
    <lineage>
        <taxon>Bacteria</taxon>
        <taxon>Pseudomonadati</taxon>
        <taxon>Pseudomonadota</taxon>
        <taxon>Gammaproteobacteria</taxon>
        <taxon>Enterobacterales</taxon>
        <taxon>Erwiniaceae</taxon>
        <taxon>Erwinia</taxon>
    </lineage>
</organism>
<feature type="transmembrane region" description="Helical" evidence="1">
    <location>
        <begin position="277"/>
        <end position="297"/>
    </location>
</feature>
<protein>
    <submittedName>
        <fullName evidence="2">Uncharacterized protein</fullName>
    </submittedName>
</protein>